<feature type="region of interest" description="Disordered" evidence="1">
    <location>
        <begin position="82"/>
        <end position="124"/>
    </location>
</feature>
<keyword evidence="2" id="KW-0732">Signal</keyword>
<keyword evidence="4" id="KW-1185">Reference proteome</keyword>
<gene>
    <name evidence="3" type="ORF">GCM10010446_17790</name>
</gene>
<feature type="compositionally biased region" description="Basic residues" evidence="1">
    <location>
        <begin position="150"/>
        <end position="164"/>
    </location>
</feature>
<feature type="compositionally biased region" description="Low complexity" evidence="1">
    <location>
        <begin position="96"/>
        <end position="113"/>
    </location>
</feature>
<feature type="chain" id="PRO_5047400695" evidence="2">
    <location>
        <begin position="20"/>
        <end position="175"/>
    </location>
</feature>
<reference evidence="4" key="1">
    <citation type="journal article" date="2019" name="Int. J. Syst. Evol. Microbiol.">
        <title>The Global Catalogue of Microorganisms (GCM) 10K type strain sequencing project: providing services to taxonomists for standard genome sequencing and annotation.</title>
        <authorList>
            <consortium name="The Broad Institute Genomics Platform"/>
            <consortium name="The Broad Institute Genome Sequencing Center for Infectious Disease"/>
            <person name="Wu L."/>
            <person name="Ma J."/>
        </authorList>
    </citation>
    <scope>NUCLEOTIDE SEQUENCE [LARGE SCALE GENOMIC DNA]</scope>
    <source>
        <strain evidence="4">JCM 9088</strain>
    </source>
</reference>
<organism evidence="3 4">
    <name type="scientific">Streptomyces enissocaesilis</name>
    <dbReference type="NCBI Taxonomy" id="332589"/>
    <lineage>
        <taxon>Bacteria</taxon>
        <taxon>Bacillati</taxon>
        <taxon>Actinomycetota</taxon>
        <taxon>Actinomycetes</taxon>
        <taxon>Kitasatosporales</taxon>
        <taxon>Streptomycetaceae</taxon>
        <taxon>Streptomyces</taxon>
        <taxon>Streptomyces rochei group</taxon>
    </lineage>
</organism>
<evidence type="ECO:0000256" key="1">
    <source>
        <dbReference type="SAM" id="MobiDB-lite"/>
    </source>
</evidence>
<dbReference type="EMBL" id="BAAAUD010000018">
    <property type="protein sequence ID" value="GAA2933446.1"/>
    <property type="molecule type" value="Genomic_DNA"/>
</dbReference>
<dbReference type="Proteomes" id="UP001500403">
    <property type="component" value="Unassembled WGS sequence"/>
</dbReference>
<comment type="caution">
    <text evidence="3">The sequence shown here is derived from an EMBL/GenBank/DDBJ whole genome shotgun (WGS) entry which is preliminary data.</text>
</comment>
<accession>A0ABP6JIC7</accession>
<name>A0ABP6JIC7_9ACTN</name>
<feature type="signal peptide" evidence="2">
    <location>
        <begin position="1"/>
        <end position="19"/>
    </location>
</feature>
<proteinExistence type="predicted"/>
<evidence type="ECO:0000313" key="3">
    <source>
        <dbReference type="EMBL" id="GAA2933446.1"/>
    </source>
</evidence>
<evidence type="ECO:0000256" key="2">
    <source>
        <dbReference type="SAM" id="SignalP"/>
    </source>
</evidence>
<sequence>MRKRVRALAVLLLPPVPGACGTEQAATPAPAELGARAGESALELIHVTGVSGYEPAEQSVGVIGNDGFSAAYFSPESGGQIQLPVGRGKLDEANRTTVPTETGTGAETAAGTESGAGEGGRVRAGRRPLVPRLGHLAHVRAGVRRACGAGRRRSGHRGPRHPAAGRREGAPGGRP</sequence>
<feature type="region of interest" description="Disordered" evidence="1">
    <location>
        <begin position="144"/>
        <end position="175"/>
    </location>
</feature>
<evidence type="ECO:0000313" key="4">
    <source>
        <dbReference type="Proteomes" id="UP001500403"/>
    </source>
</evidence>
<protein>
    <submittedName>
        <fullName evidence="3">Uncharacterized protein</fullName>
    </submittedName>
</protein>